<feature type="signal peptide" evidence="2">
    <location>
        <begin position="1"/>
        <end position="25"/>
    </location>
</feature>
<feature type="compositionally biased region" description="Basic and acidic residues" evidence="1">
    <location>
        <begin position="396"/>
        <end position="421"/>
    </location>
</feature>
<accession>A0A9P4P1N7</accession>
<evidence type="ECO:0000256" key="2">
    <source>
        <dbReference type="SAM" id="SignalP"/>
    </source>
</evidence>
<evidence type="ECO:0008006" key="5">
    <source>
        <dbReference type="Google" id="ProtNLM"/>
    </source>
</evidence>
<protein>
    <recommendedName>
        <fullName evidence="5">Vacuolar protein sorting-associated protein 62</fullName>
    </recommendedName>
</protein>
<dbReference type="EMBL" id="MU007012">
    <property type="protein sequence ID" value="KAF2435632.1"/>
    <property type="molecule type" value="Genomic_DNA"/>
</dbReference>
<dbReference type="OrthoDB" id="188042at2759"/>
<feature type="compositionally biased region" description="Polar residues" evidence="1">
    <location>
        <begin position="299"/>
        <end position="314"/>
    </location>
</feature>
<dbReference type="AlphaFoldDB" id="A0A9P4P1N7"/>
<evidence type="ECO:0000313" key="4">
    <source>
        <dbReference type="Proteomes" id="UP000800235"/>
    </source>
</evidence>
<feature type="region of interest" description="Disordered" evidence="1">
    <location>
        <begin position="283"/>
        <end position="326"/>
    </location>
</feature>
<keyword evidence="4" id="KW-1185">Reference proteome</keyword>
<name>A0A9P4P1N7_9PEZI</name>
<comment type="caution">
    <text evidence="3">The sequence shown here is derived from an EMBL/GenBank/DDBJ whole genome shotgun (WGS) entry which is preliminary data.</text>
</comment>
<dbReference type="GO" id="GO:0006623">
    <property type="term" value="P:protein targeting to vacuole"/>
    <property type="evidence" value="ECO:0007669"/>
    <property type="project" value="TreeGrafter"/>
</dbReference>
<dbReference type="PANTHER" id="PTHR48220:SF1">
    <property type="entry name" value="VACUOLAR PROTEIN SORTING-ASSOCIATED PROTEIN 62-RELATED"/>
    <property type="match status" value="1"/>
</dbReference>
<organism evidence="3 4">
    <name type="scientific">Tothia fuscella</name>
    <dbReference type="NCBI Taxonomy" id="1048955"/>
    <lineage>
        <taxon>Eukaryota</taxon>
        <taxon>Fungi</taxon>
        <taxon>Dikarya</taxon>
        <taxon>Ascomycota</taxon>
        <taxon>Pezizomycotina</taxon>
        <taxon>Dothideomycetes</taxon>
        <taxon>Pleosporomycetidae</taxon>
        <taxon>Venturiales</taxon>
        <taxon>Cylindrosympodiaceae</taxon>
        <taxon>Tothia</taxon>
    </lineage>
</organism>
<evidence type="ECO:0000313" key="3">
    <source>
        <dbReference type="EMBL" id="KAF2435632.1"/>
    </source>
</evidence>
<gene>
    <name evidence="3" type="ORF">EJ08DRAFT_645332</name>
</gene>
<dbReference type="GO" id="GO:0000329">
    <property type="term" value="C:fungal-type vacuole membrane"/>
    <property type="evidence" value="ECO:0007669"/>
    <property type="project" value="TreeGrafter"/>
</dbReference>
<dbReference type="Pfam" id="PF06101">
    <property type="entry name" value="Vps62"/>
    <property type="match status" value="1"/>
</dbReference>
<reference evidence="3" key="1">
    <citation type="journal article" date="2020" name="Stud. Mycol.">
        <title>101 Dothideomycetes genomes: a test case for predicting lifestyles and emergence of pathogens.</title>
        <authorList>
            <person name="Haridas S."/>
            <person name="Albert R."/>
            <person name="Binder M."/>
            <person name="Bloem J."/>
            <person name="Labutti K."/>
            <person name="Salamov A."/>
            <person name="Andreopoulos B."/>
            <person name="Baker S."/>
            <person name="Barry K."/>
            <person name="Bills G."/>
            <person name="Bluhm B."/>
            <person name="Cannon C."/>
            <person name="Castanera R."/>
            <person name="Culley D."/>
            <person name="Daum C."/>
            <person name="Ezra D."/>
            <person name="Gonzalez J."/>
            <person name="Henrissat B."/>
            <person name="Kuo A."/>
            <person name="Liang C."/>
            <person name="Lipzen A."/>
            <person name="Lutzoni F."/>
            <person name="Magnuson J."/>
            <person name="Mondo S."/>
            <person name="Nolan M."/>
            <person name="Ohm R."/>
            <person name="Pangilinan J."/>
            <person name="Park H.-J."/>
            <person name="Ramirez L."/>
            <person name="Alfaro M."/>
            <person name="Sun H."/>
            <person name="Tritt A."/>
            <person name="Yoshinaga Y."/>
            <person name="Zwiers L.-H."/>
            <person name="Turgeon B."/>
            <person name="Goodwin S."/>
            <person name="Spatafora J."/>
            <person name="Crous P."/>
            <person name="Grigoriev I."/>
        </authorList>
    </citation>
    <scope>NUCLEOTIDE SEQUENCE</scope>
    <source>
        <strain evidence="3">CBS 130266</strain>
    </source>
</reference>
<dbReference type="Proteomes" id="UP000800235">
    <property type="component" value="Unassembled WGS sequence"/>
</dbReference>
<evidence type="ECO:0000256" key="1">
    <source>
        <dbReference type="SAM" id="MobiDB-lite"/>
    </source>
</evidence>
<feature type="chain" id="PRO_5040419255" description="Vacuolar protein sorting-associated protein 62" evidence="2">
    <location>
        <begin position="26"/>
        <end position="421"/>
    </location>
</feature>
<keyword evidence="2" id="KW-0732">Signal</keyword>
<proteinExistence type="predicted"/>
<dbReference type="InterPro" id="IPR009291">
    <property type="entry name" value="Vps62"/>
</dbReference>
<dbReference type="PANTHER" id="PTHR48220">
    <property type="match status" value="1"/>
</dbReference>
<feature type="region of interest" description="Disordered" evidence="1">
    <location>
        <begin position="388"/>
        <end position="421"/>
    </location>
</feature>
<dbReference type="InterPro" id="IPR053102">
    <property type="entry name" value="VPS_Associated"/>
</dbReference>
<feature type="compositionally biased region" description="Low complexity" evidence="1">
    <location>
        <begin position="315"/>
        <end position="326"/>
    </location>
</feature>
<sequence length="421" mass="45674">MRPSYISLLLHMGNILSCCSRLVKGAPVVTAKSNAPDDVPDFVIKYAPLLYLHSQDKYLPSDIGAQITNTTPRQEFAGLTGAPSPLTLENLDQLNTQGKNGTNIFLTSNDDITKNPTWIMGVAPNAEGKTEGATTCAVIVADKGNGTTDAFYMYFYAYNWGGTVNIINMNLGNHVGDWEHTMVRFKDGVPQAVWLSAHSGGQAYKYSVLHKDKAGIRPVVYSSNGSHANYAITGTHNHDNPEFNLPIEGFVNDHTDTGPLWDPIQSAYWYSWKAPVAAVKKIASPPTPTPAATASPTSFDGTSVSSPASNESSISTAATNPTSVSTTSVNAVLPLERTTRVTSLWGTFTPYDASTPIGYLYYVGRWGDFRYPISDPRQQQLFGAAWKYDSGPTGPGDKKLDRKDIWPPGSKNDELLTKLVP</sequence>